<dbReference type="AlphaFoldDB" id="A0A0E9S654"/>
<dbReference type="EMBL" id="GBXM01072559">
    <property type="protein sequence ID" value="JAH36018.1"/>
    <property type="molecule type" value="Transcribed_RNA"/>
</dbReference>
<reference evidence="1" key="2">
    <citation type="journal article" date="2015" name="Fish Shellfish Immunol.">
        <title>Early steps in the European eel (Anguilla anguilla)-Vibrio vulnificus interaction in the gills: Role of the RtxA13 toxin.</title>
        <authorList>
            <person name="Callol A."/>
            <person name="Pajuelo D."/>
            <person name="Ebbesson L."/>
            <person name="Teles M."/>
            <person name="MacKenzie S."/>
            <person name="Amaro C."/>
        </authorList>
    </citation>
    <scope>NUCLEOTIDE SEQUENCE</scope>
</reference>
<proteinExistence type="predicted"/>
<sequence length="40" mass="4780">MLTITLSLYWKKGVPLVRISMKLIELNCENSRTHYFRRPA</sequence>
<name>A0A0E9S654_ANGAN</name>
<organism evidence="1">
    <name type="scientific">Anguilla anguilla</name>
    <name type="common">European freshwater eel</name>
    <name type="synonym">Muraena anguilla</name>
    <dbReference type="NCBI Taxonomy" id="7936"/>
    <lineage>
        <taxon>Eukaryota</taxon>
        <taxon>Metazoa</taxon>
        <taxon>Chordata</taxon>
        <taxon>Craniata</taxon>
        <taxon>Vertebrata</taxon>
        <taxon>Euteleostomi</taxon>
        <taxon>Actinopterygii</taxon>
        <taxon>Neopterygii</taxon>
        <taxon>Teleostei</taxon>
        <taxon>Anguilliformes</taxon>
        <taxon>Anguillidae</taxon>
        <taxon>Anguilla</taxon>
    </lineage>
</organism>
<evidence type="ECO:0000313" key="1">
    <source>
        <dbReference type="EMBL" id="JAH36018.1"/>
    </source>
</evidence>
<protein>
    <submittedName>
        <fullName evidence="1">Uncharacterized protein</fullName>
    </submittedName>
</protein>
<accession>A0A0E9S654</accession>
<reference evidence="1" key="1">
    <citation type="submission" date="2014-11" db="EMBL/GenBank/DDBJ databases">
        <authorList>
            <person name="Amaro Gonzalez C."/>
        </authorList>
    </citation>
    <scope>NUCLEOTIDE SEQUENCE</scope>
</reference>